<dbReference type="AlphaFoldDB" id="A0A5E4RM94"/>
<dbReference type="InterPro" id="IPR038556">
    <property type="entry name" value="TAC_Gp13-like_sf"/>
</dbReference>
<protein>
    <recommendedName>
        <fullName evidence="4">Phage tail protein</fullName>
    </recommendedName>
</protein>
<name>A0A5E4RM94_9BURK</name>
<feature type="region of interest" description="Disordered" evidence="1">
    <location>
        <begin position="109"/>
        <end position="132"/>
    </location>
</feature>
<dbReference type="Gene3D" id="3.30.2220.20">
    <property type="entry name" value="Phage tail assembly chaperone gp13-like"/>
    <property type="match status" value="1"/>
</dbReference>
<organism evidence="2 3">
    <name type="scientific">Pandoraea pneumonica</name>
    <dbReference type="NCBI Taxonomy" id="2508299"/>
    <lineage>
        <taxon>Bacteria</taxon>
        <taxon>Pseudomonadati</taxon>
        <taxon>Pseudomonadota</taxon>
        <taxon>Betaproteobacteria</taxon>
        <taxon>Burkholderiales</taxon>
        <taxon>Burkholderiaceae</taxon>
        <taxon>Pandoraea</taxon>
    </lineage>
</organism>
<keyword evidence="3" id="KW-1185">Reference proteome</keyword>
<evidence type="ECO:0000313" key="3">
    <source>
        <dbReference type="Proteomes" id="UP000366945"/>
    </source>
</evidence>
<accession>A0A5E4RM94</accession>
<sequence>MNVLSKEQILTADDRKTKDVSVPQWGGAVRLAVMSGAERDAFHSSRERGTGSLGEFEANLLAATIVGLDGKQVFTVEDVEALRDKKKDILDMLANEAALLNGIGRAAQESAEKNSVAAPSGDSGSASPSTSE</sequence>
<proteinExistence type="predicted"/>
<evidence type="ECO:0000313" key="2">
    <source>
        <dbReference type="EMBL" id="VVD63951.1"/>
    </source>
</evidence>
<dbReference type="GeneID" id="300402321"/>
<dbReference type="EMBL" id="CABPSK010000001">
    <property type="protein sequence ID" value="VVD63951.1"/>
    <property type="molecule type" value="Genomic_DNA"/>
</dbReference>
<evidence type="ECO:0000256" key="1">
    <source>
        <dbReference type="SAM" id="MobiDB-lite"/>
    </source>
</evidence>
<dbReference type="OrthoDB" id="7584736at2"/>
<feature type="compositionally biased region" description="Low complexity" evidence="1">
    <location>
        <begin position="115"/>
        <end position="132"/>
    </location>
</feature>
<dbReference type="Proteomes" id="UP000366945">
    <property type="component" value="Unassembled WGS sequence"/>
</dbReference>
<dbReference type="RefSeq" id="WP_150677687.1">
    <property type="nucleotide sequence ID" value="NZ_CABPSK010000001.1"/>
</dbReference>
<evidence type="ECO:0008006" key="4">
    <source>
        <dbReference type="Google" id="ProtNLM"/>
    </source>
</evidence>
<reference evidence="2 3" key="1">
    <citation type="submission" date="2019-08" db="EMBL/GenBank/DDBJ databases">
        <authorList>
            <person name="Peeters C."/>
        </authorList>
    </citation>
    <scope>NUCLEOTIDE SEQUENCE [LARGE SCALE GENOMIC DNA]</scope>
    <source>
        <strain evidence="2 3">LMG 31114</strain>
    </source>
</reference>
<gene>
    <name evidence="2" type="ORF">PPN31114_00248</name>
</gene>